<organism evidence="1 2">
    <name type="scientific">Desulfobacula phenolica</name>
    <dbReference type="NCBI Taxonomy" id="90732"/>
    <lineage>
        <taxon>Bacteria</taxon>
        <taxon>Pseudomonadati</taxon>
        <taxon>Thermodesulfobacteriota</taxon>
        <taxon>Desulfobacteria</taxon>
        <taxon>Desulfobacterales</taxon>
        <taxon>Desulfobacteraceae</taxon>
        <taxon>Desulfobacula</taxon>
    </lineage>
</organism>
<keyword evidence="2" id="KW-1185">Reference proteome</keyword>
<evidence type="ECO:0000313" key="2">
    <source>
        <dbReference type="Proteomes" id="UP000199608"/>
    </source>
</evidence>
<gene>
    <name evidence="1" type="ORF">SAMN04487931_102318</name>
</gene>
<proteinExistence type="predicted"/>
<dbReference type="EMBL" id="FNLL01000002">
    <property type="protein sequence ID" value="SDT87777.1"/>
    <property type="molecule type" value="Genomic_DNA"/>
</dbReference>
<evidence type="ECO:0000313" key="1">
    <source>
        <dbReference type="EMBL" id="SDT87777.1"/>
    </source>
</evidence>
<name>A0A1H2DY56_9BACT</name>
<dbReference type="Proteomes" id="UP000199608">
    <property type="component" value="Unassembled WGS sequence"/>
</dbReference>
<protein>
    <submittedName>
        <fullName evidence="1">Uncharacterized protein</fullName>
    </submittedName>
</protein>
<sequence length="90" mass="10371">MVKLCTMMQNMPNNTTIKRRLIVSKLRKFPDNVIPVDFNRKSTVLPDRKTLSSNPFAMFVDENSLNPDEFSKALLASVKTHDDLVFEIEK</sequence>
<accession>A0A1H2DY56</accession>
<reference evidence="2" key="1">
    <citation type="submission" date="2016-10" db="EMBL/GenBank/DDBJ databases">
        <authorList>
            <person name="Varghese N."/>
            <person name="Submissions S."/>
        </authorList>
    </citation>
    <scope>NUCLEOTIDE SEQUENCE [LARGE SCALE GENOMIC DNA]</scope>
    <source>
        <strain evidence="2">DSM 3384</strain>
    </source>
</reference>
<dbReference type="AlphaFoldDB" id="A0A1H2DY56"/>